<dbReference type="RefSeq" id="WP_129032269.1">
    <property type="nucleotide sequence ID" value="NZ_CP059603.1"/>
</dbReference>
<accession>A0A4Q0VKJ7</accession>
<keyword evidence="2" id="KW-1185">Reference proteome</keyword>
<evidence type="ECO:0000313" key="1">
    <source>
        <dbReference type="EMBL" id="RXI78935.1"/>
    </source>
</evidence>
<comment type="caution">
    <text evidence="1">The sequence shown here is derived from an EMBL/GenBank/DDBJ whole genome shotgun (WGS) entry which is preliminary data.</text>
</comment>
<proteinExistence type="predicted"/>
<evidence type="ECO:0000313" key="2">
    <source>
        <dbReference type="Proteomes" id="UP000290602"/>
    </source>
</evidence>
<organism evidence="1 2">
    <name type="scientific">Levilactobacillus suantsaii</name>
    <dbReference type="NCBI Taxonomy" id="2292255"/>
    <lineage>
        <taxon>Bacteria</taxon>
        <taxon>Bacillati</taxon>
        <taxon>Bacillota</taxon>
        <taxon>Bacilli</taxon>
        <taxon>Lactobacillales</taxon>
        <taxon>Lactobacillaceae</taxon>
        <taxon>Levilactobacillus</taxon>
    </lineage>
</organism>
<dbReference type="OrthoDB" id="2323055at2"/>
<sequence length="148" mass="16754">MKNWQRGVALVLTTISLGGIVSTTASAASWHRGVPKAIRGKYQDRHQTAAQGFPAHLIFKAKTFTWQVSNMPEQRHSKLTYKKLKAHVYRLKGHVAKRGLVLAGSRDYVIYKKGKKLKLTDYGSYRKMGFRDATVAKKVSHFTNDAHR</sequence>
<dbReference type="EMBL" id="QXIL01000007">
    <property type="protein sequence ID" value="RXI78935.1"/>
    <property type="molecule type" value="Genomic_DNA"/>
</dbReference>
<name>A0A4Q0VKJ7_9LACO</name>
<protein>
    <submittedName>
        <fullName evidence="1">Uncharacterized protein</fullName>
    </submittedName>
</protein>
<gene>
    <name evidence="1" type="ORF">DXH47_05340</name>
</gene>
<dbReference type="Proteomes" id="UP000290602">
    <property type="component" value="Unassembled WGS sequence"/>
</dbReference>
<reference evidence="1 2" key="1">
    <citation type="submission" date="2018-08" db="EMBL/GenBank/DDBJ databases">
        <title>Lactobacillus suantsai sp. nov., isolated from traditional fermented suan-tsai in Taiwan.</title>
        <authorList>
            <person name="Huang C.-H."/>
        </authorList>
    </citation>
    <scope>NUCLEOTIDE SEQUENCE [LARGE SCALE GENOMIC DNA]</scope>
    <source>
        <strain evidence="1 2">BCRC 12945</strain>
    </source>
</reference>
<dbReference type="AlphaFoldDB" id="A0A4Q0VKJ7"/>